<organism evidence="1 2">
    <name type="scientific">Mycobacterium ulcerans str. Harvey</name>
    <dbReference type="NCBI Taxonomy" id="1299332"/>
    <lineage>
        <taxon>Bacteria</taxon>
        <taxon>Bacillati</taxon>
        <taxon>Actinomycetota</taxon>
        <taxon>Actinomycetes</taxon>
        <taxon>Mycobacteriales</taxon>
        <taxon>Mycobacteriaceae</taxon>
        <taxon>Mycobacterium</taxon>
        <taxon>Mycobacterium ulcerans group</taxon>
    </lineage>
</organism>
<keyword evidence="2" id="KW-1185">Reference proteome</keyword>
<sequence>MIVGAAGGMPPMAPLAPLLPAATDIGLHIVVPCQMSQAYKQGSGVVD</sequence>
<dbReference type="Proteomes" id="UP000020681">
    <property type="component" value="Unassembled WGS sequence"/>
</dbReference>
<comment type="caution">
    <text evidence="1">The sequence shown here is derived from an EMBL/GenBank/DDBJ whole genome shotgun (WGS) entry which is preliminary data.</text>
</comment>
<evidence type="ECO:0000313" key="1">
    <source>
        <dbReference type="EMBL" id="EUA85415.1"/>
    </source>
</evidence>
<reference evidence="1 2" key="1">
    <citation type="submission" date="2014-01" db="EMBL/GenBank/DDBJ databases">
        <authorList>
            <person name="Dobos K."/>
            <person name="Lenaerts A."/>
            <person name="Ordway D."/>
            <person name="DeGroote M.A."/>
            <person name="Parker T."/>
            <person name="Sizemore C."/>
            <person name="Tallon L.J."/>
            <person name="Sadzewicz L.K."/>
            <person name="Sengamalay N."/>
            <person name="Fraser C.M."/>
            <person name="Hine E."/>
            <person name="Shefchek K.A."/>
            <person name="Das S.P."/>
            <person name="Tettelin H."/>
        </authorList>
    </citation>
    <scope>NUCLEOTIDE SEQUENCE [LARGE SCALE GENOMIC DNA]</scope>
    <source>
        <strain evidence="1 2">Harvey</strain>
    </source>
</reference>
<proteinExistence type="predicted"/>
<protein>
    <submittedName>
        <fullName evidence="1">Uncharacterized protein</fullName>
    </submittedName>
</protein>
<evidence type="ECO:0000313" key="2">
    <source>
        <dbReference type="Proteomes" id="UP000020681"/>
    </source>
</evidence>
<accession>A0ABP3A1B0</accession>
<dbReference type="EMBL" id="JAOL01000191">
    <property type="protein sequence ID" value="EUA85415.1"/>
    <property type="molecule type" value="Genomic_DNA"/>
</dbReference>
<name>A0ABP3A1B0_MYCUL</name>
<gene>
    <name evidence="1" type="ORF">I551_8147</name>
</gene>